<dbReference type="InterPro" id="IPR001328">
    <property type="entry name" value="Pept_tRNA_hydro"/>
</dbReference>
<name>A0A0S7BBD1_9CHLR</name>
<evidence type="ECO:0000313" key="12">
    <source>
        <dbReference type="Proteomes" id="UP000055060"/>
    </source>
</evidence>
<dbReference type="Proteomes" id="UP000055060">
    <property type="component" value="Unassembled WGS sequence"/>
</dbReference>
<dbReference type="GO" id="GO:0006515">
    <property type="term" value="P:protein quality control for misfolded or incompletely synthesized proteins"/>
    <property type="evidence" value="ECO:0007669"/>
    <property type="project" value="UniProtKB-UniRule"/>
</dbReference>
<reference evidence="11" key="1">
    <citation type="submission" date="2015-07" db="EMBL/GenBank/DDBJ databases">
        <title>Draft Genome Sequences of Anaerolinea thermolimosa IMO-1, Bellilinea caldifistulae GOMI-1, Leptolinea tardivitalis YMTK-2, Levilinea saccharolytica KIBI-1,Longilinea arvoryzae KOME-1, Previously Described as Members of the Anaerolineaceae (Chloroflexi).</title>
        <authorList>
            <person name="Sekiguchi Y."/>
            <person name="Ohashi A."/>
            <person name="Matsuura N."/>
            <person name="Tourlousse M.D."/>
        </authorList>
    </citation>
    <scope>NUCLEOTIDE SEQUENCE [LARGE SCALE GENOMIC DNA]</scope>
    <source>
        <strain evidence="11">KOME-1</strain>
    </source>
</reference>
<evidence type="ECO:0000256" key="10">
    <source>
        <dbReference type="RuleBase" id="RU004320"/>
    </source>
</evidence>
<feature type="site" description="Discriminates between blocked and unblocked aminoacyl-tRNA" evidence="8">
    <location>
        <position position="22"/>
    </location>
</feature>
<dbReference type="PROSITE" id="PS01195">
    <property type="entry name" value="PEPT_TRNA_HYDROL_1"/>
    <property type="match status" value="1"/>
</dbReference>
<comment type="function">
    <text evidence="8">Hydrolyzes ribosome-free peptidyl-tRNAs (with 1 or more amino acids incorporated), which drop off the ribosome during protein synthesis, or as a result of ribosome stalling.</text>
</comment>
<dbReference type="OrthoDB" id="9800507at2"/>
<keyword evidence="4 8" id="KW-0694">RNA-binding</keyword>
<dbReference type="GO" id="GO:0005737">
    <property type="term" value="C:cytoplasm"/>
    <property type="evidence" value="ECO:0007669"/>
    <property type="project" value="UniProtKB-SubCell"/>
</dbReference>
<evidence type="ECO:0000256" key="7">
    <source>
        <dbReference type="ARBA" id="ARBA00050038"/>
    </source>
</evidence>
<comment type="subcellular location">
    <subcellularLocation>
        <location evidence="8">Cytoplasm</location>
    </subcellularLocation>
</comment>
<evidence type="ECO:0000256" key="2">
    <source>
        <dbReference type="ARBA" id="ARBA00022555"/>
    </source>
</evidence>
<evidence type="ECO:0000256" key="6">
    <source>
        <dbReference type="ARBA" id="ARBA00048707"/>
    </source>
</evidence>
<evidence type="ECO:0000256" key="3">
    <source>
        <dbReference type="ARBA" id="ARBA00022801"/>
    </source>
</evidence>
<dbReference type="CDD" id="cd00462">
    <property type="entry name" value="PTH"/>
    <property type="match status" value="1"/>
</dbReference>
<comment type="subunit">
    <text evidence="8">Monomer.</text>
</comment>
<keyword evidence="2 8" id="KW-0820">tRNA-binding</keyword>
<dbReference type="SUPFAM" id="SSF53178">
    <property type="entry name" value="Peptidyl-tRNA hydrolase-like"/>
    <property type="match status" value="1"/>
</dbReference>
<keyword evidence="8" id="KW-0963">Cytoplasm</keyword>
<dbReference type="PANTHER" id="PTHR17224">
    <property type="entry name" value="PEPTIDYL-TRNA HYDROLASE"/>
    <property type="match status" value="1"/>
</dbReference>
<evidence type="ECO:0000256" key="9">
    <source>
        <dbReference type="RuleBase" id="RU000673"/>
    </source>
</evidence>
<dbReference type="STRING" id="360412.LARV_02864"/>
<comment type="caution">
    <text evidence="8">Lacks conserved residue(s) required for the propagation of feature annotation.</text>
</comment>
<dbReference type="EMBL" id="DF967972">
    <property type="protein sequence ID" value="GAP15084.1"/>
    <property type="molecule type" value="Genomic_DNA"/>
</dbReference>
<feature type="binding site" evidence="8">
    <location>
        <position position="77"/>
    </location>
    <ligand>
        <name>tRNA</name>
        <dbReference type="ChEBI" id="CHEBI:17843"/>
    </ligand>
</feature>
<proteinExistence type="inferred from homology"/>
<keyword evidence="3 8" id="KW-0378">Hydrolase</keyword>
<evidence type="ECO:0000256" key="1">
    <source>
        <dbReference type="ARBA" id="ARBA00013260"/>
    </source>
</evidence>
<dbReference type="GO" id="GO:0072344">
    <property type="term" value="P:rescue of stalled ribosome"/>
    <property type="evidence" value="ECO:0007669"/>
    <property type="project" value="UniProtKB-UniRule"/>
</dbReference>
<comment type="catalytic activity">
    <reaction evidence="6 8 9">
        <text>an N-acyl-L-alpha-aminoacyl-tRNA + H2O = an N-acyl-L-amino acid + a tRNA + H(+)</text>
        <dbReference type="Rhea" id="RHEA:54448"/>
        <dbReference type="Rhea" id="RHEA-COMP:10123"/>
        <dbReference type="Rhea" id="RHEA-COMP:13883"/>
        <dbReference type="ChEBI" id="CHEBI:15377"/>
        <dbReference type="ChEBI" id="CHEBI:15378"/>
        <dbReference type="ChEBI" id="CHEBI:59874"/>
        <dbReference type="ChEBI" id="CHEBI:78442"/>
        <dbReference type="ChEBI" id="CHEBI:138191"/>
        <dbReference type="EC" id="3.1.1.29"/>
    </reaction>
</comment>
<accession>A0A0S7BBD1</accession>
<dbReference type="FunFam" id="3.40.50.1470:FF:000001">
    <property type="entry name" value="Peptidyl-tRNA hydrolase"/>
    <property type="match status" value="1"/>
</dbReference>
<dbReference type="InterPro" id="IPR018171">
    <property type="entry name" value="Pept_tRNA_hydro_CS"/>
</dbReference>
<dbReference type="Pfam" id="PF01195">
    <property type="entry name" value="Pept_tRNA_hydro"/>
    <property type="match status" value="1"/>
</dbReference>
<comment type="similarity">
    <text evidence="5 8 10">Belongs to the PTH family.</text>
</comment>
<dbReference type="InterPro" id="IPR036416">
    <property type="entry name" value="Pept_tRNA_hydro_sf"/>
</dbReference>
<evidence type="ECO:0000256" key="8">
    <source>
        <dbReference type="HAMAP-Rule" id="MF_00083"/>
    </source>
</evidence>
<feature type="site" description="Stabilizes the basic form of H active site to accept a proton" evidence="8">
    <location>
        <position position="104"/>
    </location>
</feature>
<sequence length="202" mass="22002">MENVAQHSRSPEFPFLVVGLGNPGREYRGNRHNVGFMTIDRLCAVFDIKIGKVQSKALIGSGLWQGRKIIVAKPQTYMNLSGEAIGSLLRYYKVPLDQLIVAHDDLDLPVGTLRLRPGGGSAGQKGVESTIQKVGTPTFPRLRIGIGRPPGQMDAATYVLQDFSKADQEILSPTLDRAVEAIKIFILDGLDAAMNQFNGSIQ</sequence>
<dbReference type="HAMAP" id="MF_00083">
    <property type="entry name" value="Pept_tRNA_hydro_bact"/>
    <property type="match status" value="1"/>
</dbReference>
<dbReference type="RefSeq" id="WP_075074286.1">
    <property type="nucleotide sequence ID" value="NZ_DF967972.1"/>
</dbReference>
<dbReference type="PANTHER" id="PTHR17224:SF1">
    <property type="entry name" value="PEPTIDYL-TRNA HYDROLASE"/>
    <property type="match status" value="1"/>
</dbReference>
<gene>
    <name evidence="8" type="primary">pth</name>
    <name evidence="11" type="ORF">LARV_02864</name>
</gene>
<evidence type="ECO:0000313" key="11">
    <source>
        <dbReference type="EMBL" id="GAP15084.1"/>
    </source>
</evidence>
<evidence type="ECO:0000256" key="5">
    <source>
        <dbReference type="ARBA" id="ARBA00038063"/>
    </source>
</evidence>
<dbReference type="Gene3D" id="3.40.50.1470">
    <property type="entry name" value="Peptidyl-tRNA hydrolase"/>
    <property type="match status" value="1"/>
</dbReference>
<feature type="binding site" evidence="8">
    <location>
        <position position="27"/>
    </location>
    <ligand>
        <name>tRNA</name>
        <dbReference type="ChEBI" id="CHEBI:17843"/>
    </ligand>
</feature>
<feature type="active site" description="Proton acceptor" evidence="8">
    <location>
        <position position="32"/>
    </location>
</feature>
<keyword evidence="12" id="KW-1185">Reference proteome</keyword>
<evidence type="ECO:0000256" key="4">
    <source>
        <dbReference type="ARBA" id="ARBA00022884"/>
    </source>
</evidence>
<protein>
    <recommendedName>
        <fullName evidence="7 8">Peptidyl-tRNA hydrolase</fullName>
        <shortName evidence="8">Pth</shortName>
        <ecNumber evidence="1 8">3.1.1.29</ecNumber>
    </recommendedName>
</protein>
<dbReference type="EC" id="3.1.1.29" evidence="1 8"/>
<dbReference type="AlphaFoldDB" id="A0A0S7BBD1"/>
<dbReference type="GO" id="GO:0000049">
    <property type="term" value="F:tRNA binding"/>
    <property type="evidence" value="ECO:0007669"/>
    <property type="project" value="UniProtKB-UniRule"/>
</dbReference>
<dbReference type="GO" id="GO:0004045">
    <property type="term" value="F:peptidyl-tRNA hydrolase activity"/>
    <property type="evidence" value="ECO:0007669"/>
    <property type="project" value="UniProtKB-UniRule"/>
</dbReference>
<comment type="function">
    <text evidence="8">Catalyzes the release of premature peptidyl moieties from peptidyl-tRNA molecules trapped in stalled 50S ribosomal subunits, and thus maintains levels of free tRNAs and 50S ribosomes.</text>
</comment>
<dbReference type="NCBIfam" id="TIGR00447">
    <property type="entry name" value="pth"/>
    <property type="match status" value="1"/>
</dbReference>
<feature type="binding site" evidence="8">
    <location>
        <position position="79"/>
    </location>
    <ligand>
        <name>tRNA</name>
        <dbReference type="ChEBI" id="CHEBI:17843"/>
    </ligand>
</feature>
<organism evidence="11">
    <name type="scientific">Longilinea arvoryzae</name>
    <dbReference type="NCBI Taxonomy" id="360412"/>
    <lineage>
        <taxon>Bacteria</taxon>
        <taxon>Bacillati</taxon>
        <taxon>Chloroflexota</taxon>
        <taxon>Anaerolineae</taxon>
        <taxon>Anaerolineales</taxon>
        <taxon>Anaerolineaceae</taxon>
        <taxon>Longilinea</taxon>
    </lineage>
</organism>